<dbReference type="GO" id="GO:0004930">
    <property type="term" value="F:G protein-coupled receptor activity"/>
    <property type="evidence" value="ECO:0007669"/>
    <property type="project" value="TreeGrafter"/>
</dbReference>
<proteinExistence type="predicted"/>
<feature type="transmembrane region" description="Helical" evidence="6">
    <location>
        <begin position="148"/>
        <end position="167"/>
    </location>
</feature>
<feature type="transmembrane region" description="Helical" evidence="6">
    <location>
        <begin position="256"/>
        <end position="277"/>
    </location>
</feature>
<dbReference type="AlphaFoldDB" id="A0A397J524"/>
<evidence type="ECO:0000256" key="5">
    <source>
        <dbReference type="SAM" id="MobiDB-lite"/>
    </source>
</evidence>
<organism evidence="7 8">
    <name type="scientific">Diversispora epigaea</name>
    <dbReference type="NCBI Taxonomy" id="1348612"/>
    <lineage>
        <taxon>Eukaryota</taxon>
        <taxon>Fungi</taxon>
        <taxon>Fungi incertae sedis</taxon>
        <taxon>Mucoromycota</taxon>
        <taxon>Glomeromycotina</taxon>
        <taxon>Glomeromycetes</taxon>
        <taxon>Diversisporales</taxon>
        <taxon>Diversisporaceae</taxon>
        <taxon>Diversispora</taxon>
    </lineage>
</organism>
<feature type="transmembrane region" description="Helical" evidence="6">
    <location>
        <begin position="191"/>
        <end position="216"/>
    </location>
</feature>
<dbReference type="GO" id="GO:0005886">
    <property type="term" value="C:plasma membrane"/>
    <property type="evidence" value="ECO:0007669"/>
    <property type="project" value="TreeGrafter"/>
</dbReference>
<evidence type="ECO:0000313" key="7">
    <source>
        <dbReference type="EMBL" id="RHZ83181.1"/>
    </source>
</evidence>
<evidence type="ECO:0000313" key="8">
    <source>
        <dbReference type="Proteomes" id="UP000266861"/>
    </source>
</evidence>
<dbReference type="Proteomes" id="UP000266861">
    <property type="component" value="Unassembled WGS sequence"/>
</dbReference>
<dbReference type="PANTHER" id="PTHR23112:SF0">
    <property type="entry name" value="TRANSMEMBRANE PROTEIN 116"/>
    <property type="match status" value="1"/>
</dbReference>
<feature type="region of interest" description="Disordered" evidence="5">
    <location>
        <begin position="350"/>
        <end position="374"/>
    </location>
</feature>
<accession>A0A397J524</accession>
<keyword evidence="3 6" id="KW-1133">Transmembrane helix</keyword>
<evidence type="ECO:0000256" key="3">
    <source>
        <dbReference type="ARBA" id="ARBA00022989"/>
    </source>
</evidence>
<comment type="caution">
    <text evidence="7">The sequence shown here is derived from an EMBL/GenBank/DDBJ whole genome shotgun (WGS) entry which is preliminary data.</text>
</comment>
<evidence type="ECO:0000256" key="6">
    <source>
        <dbReference type="SAM" id="Phobius"/>
    </source>
</evidence>
<protein>
    <submittedName>
        <fullName evidence="7">Uncharacterized protein</fullName>
    </submittedName>
</protein>
<keyword evidence="4 6" id="KW-0472">Membrane</keyword>
<dbReference type="EMBL" id="PQFF01000092">
    <property type="protein sequence ID" value="RHZ83181.1"/>
    <property type="molecule type" value="Genomic_DNA"/>
</dbReference>
<dbReference type="OrthoDB" id="2282627at2759"/>
<gene>
    <name evidence="7" type="ORF">Glove_99g333</name>
</gene>
<feature type="transmembrane region" description="Helical" evidence="6">
    <location>
        <begin position="289"/>
        <end position="310"/>
    </location>
</feature>
<feature type="transmembrane region" description="Helical" evidence="6">
    <location>
        <begin position="77"/>
        <end position="96"/>
    </location>
</feature>
<feature type="compositionally biased region" description="Low complexity" evidence="5">
    <location>
        <begin position="354"/>
        <end position="371"/>
    </location>
</feature>
<keyword evidence="2 6" id="KW-0812">Transmembrane</keyword>
<evidence type="ECO:0000256" key="2">
    <source>
        <dbReference type="ARBA" id="ARBA00022692"/>
    </source>
</evidence>
<reference evidence="7 8" key="1">
    <citation type="submission" date="2018-08" db="EMBL/GenBank/DDBJ databases">
        <title>Genome and evolution of the arbuscular mycorrhizal fungus Diversispora epigaea (formerly Glomus versiforme) and its bacterial endosymbionts.</title>
        <authorList>
            <person name="Sun X."/>
            <person name="Fei Z."/>
            <person name="Harrison M."/>
        </authorList>
    </citation>
    <scope>NUCLEOTIDE SEQUENCE [LARGE SCALE GENOMIC DNA]</scope>
    <source>
        <strain evidence="7 8">IT104</strain>
    </source>
</reference>
<evidence type="ECO:0000256" key="4">
    <source>
        <dbReference type="ARBA" id="ARBA00023136"/>
    </source>
</evidence>
<dbReference type="PANTHER" id="PTHR23112">
    <property type="entry name" value="G PROTEIN-COUPLED RECEPTOR 157-RELATED"/>
    <property type="match status" value="1"/>
</dbReference>
<dbReference type="Gene3D" id="1.20.1070.10">
    <property type="entry name" value="Rhodopsin 7-helix transmembrane proteins"/>
    <property type="match status" value="1"/>
</dbReference>
<comment type="subcellular location">
    <subcellularLocation>
        <location evidence="1">Membrane</location>
        <topology evidence="1">Multi-pass membrane protein</topology>
    </subcellularLocation>
</comment>
<sequence>MSQNTTDDDDPLVPYVEPPENPLFQNTLAVWRQNEIFKNLNIYLSVISMIGGFIVLVIITAMWLYDKKLVNRVSLRLTAMISLVDIFTGVAIIEFSTYLKKDTTKCTIIALAMSFCTQFYLILTAMIAFNLQILFLHRRKVSTFPNKWYTPLAFLTVSVINIPPLVYNRFGYDPIGNHCLYRNPNTRETQIWKIVTFIIPVSLVLIYCTIVFIFVICKIIFEHHKLAEVAHTQSTSSLTAKARRQKRLLLKLVSRIAMYAMIPLLNVTGIVVAYSWVIIHKNKILPLWISYWGIIGSCLPGFSNCVAFLFDPAIHNALRKVKRDLIDNYACDKSLCSKFTVTLDSPPQSNSFIPHSSHPSSHSSRNSRNSHLPPTLSVHSSVVSPAYFSFPSEIVSNCEVKKNKKNRFLRWFVRTFLISKQIEPNSMTHSNLSKNTLSRQNLEIENINRDNLQNLNMISPIDKKKKKFLKLSNSQIVPIQESSVTTFETATSNGFCSYNSDPENNTISMHTSSTSTSIIEVGSSSRNRSDSISSVASKDSVDNDISVY</sequence>
<evidence type="ECO:0000256" key="1">
    <source>
        <dbReference type="ARBA" id="ARBA00004141"/>
    </source>
</evidence>
<name>A0A397J524_9GLOM</name>
<feature type="transmembrane region" description="Helical" evidence="6">
    <location>
        <begin position="108"/>
        <end position="136"/>
    </location>
</feature>
<dbReference type="SUPFAM" id="SSF81321">
    <property type="entry name" value="Family A G protein-coupled receptor-like"/>
    <property type="match status" value="1"/>
</dbReference>
<dbReference type="GO" id="GO:0007189">
    <property type="term" value="P:adenylate cyclase-activating G protein-coupled receptor signaling pathway"/>
    <property type="evidence" value="ECO:0007669"/>
    <property type="project" value="TreeGrafter"/>
</dbReference>
<keyword evidence="8" id="KW-1185">Reference proteome</keyword>
<feature type="transmembrane region" description="Helical" evidence="6">
    <location>
        <begin position="42"/>
        <end position="65"/>
    </location>
</feature>